<sequence length="158" mass="17756">MELLKASGTSLTVVGDDWQAIYAFVGGKLEYTTRFQNNVGNHALTKLQKTFRYNNSIADTAGGFVMKNPEQYQKQIVTHTQVDSSEVFLIDNHDANEKDPNEATLNAVEKAIKEIYADDADASIGILTRYRKSQTAAAQRFTKKRGFKNMKFWTLHGS</sequence>
<dbReference type="EMBL" id="RDPI01001560">
    <property type="protein sequence ID" value="MBF4377255.1"/>
    <property type="molecule type" value="Genomic_DNA"/>
</dbReference>
<reference evidence="1 2" key="1">
    <citation type="journal article" date="2021" name="PeerJ">
        <title>Analysis of 44 Vibrio anguillarum genomes reveals high genetic diversity.</title>
        <authorList>
            <person name="Hansen M.J."/>
            <person name="Dalsgaard I."/>
        </authorList>
    </citation>
    <scope>NUCLEOTIDE SEQUENCE [LARGE SCALE GENOMIC DNA]</scope>
    <source>
        <strain evidence="1 2">040915-1/1B</strain>
    </source>
</reference>
<dbReference type="SUPFAM" id="SSF52540">
    <property type="entry name" value="P-loop containing nucleoside triphosphate hydrolases"/>
    <property type="match status" value="1"/>
</dbReference>
<dbReference type="Gene3D" id="3.40.50.300">
    <property type="entry name" value="P-loop containing nucleotide triphosphate hydrolases"/>
    <property type="match status" value="1"/>
</dbReference>
<dbReference type="InterPro" id="IPR000212">
    <property type="entry name" value="DNA_helicase_UvrD/REP"/>
</dbReference>
<dbReference type="InterPro" id="IPR027417">
    <property type="entry name" value="P-loop_NTPase"/>
</dbReference>
<keyword evidence="1" id="KW-0347">Helicase</keyword>
<keyword evidence="1" id="KW-0547">Nucleotide-binding</keyword>
<gene>
    <name evidence="1" type="ORF">EAY46_30225</name>
</gene>
<evidence type="ECO:0000313" key="1">
    <source>
        <dbReference type="EMBL" id="MBF4377255.1"/>
    </source>
</evidence>
<keyword evidence="2" id="KW-1185">Reference proteome</keyword>
<proteinExistence type="predicted"/>
<keyword evidence="1" id="KW-0378">Hydrolase</keyword>
<feature type="non-terminal residue" evidence="1">
    <location>
        <position position="158"/>
    </location>
</feature>
<accession>A0ABR9ZFP5</accession>
<protein>
    <submittedName>
        <fullName evidence="1">Helicase IV</fullName>
    </submittedName>
</protein>
<evidence type="ECO:0000313" key="2">
    <source>
        <dbReference type="Proteomes" id="UP000726136"/>
    </source>
</evidence>
<dbReference type="Proteomes" id="UP000726136">
    <property type="component" value="Unassembled WGS sequence"/>
</dbReference>
<dbReference type="GO" id="GO:0004386">
    <property type="term" value="F:helicase activity"/>
    <property type="evidence" value="ECO:0007669"/>
    <property type="project" value="UniProtKB-KW"/>
</dbReference>
<name>A0ABR9ZFP5_VIBAN</name>
<comment type="caution">
    <text evidence="1">The sequence shown here is derived from an EMBL/GenBank/DDBJ whole genome shotgun (WGS) entry which is preliminary data.</text>
</comment>
<keyword evidence="1" id="KW-0067">ATP-binding</keyword>
<dbReference type="PANTHER" id="PTHR11070:SF63">
    <property type="entry name" value="DNA HELICASE IV"/>
    <property type="match status" value="1"/>
</dbReference>
<organism evidence="1 2">
    <name type="scientific">Vibrio anguillarum</name>
    <name type="common">Listonella anguillarum</name>
    <dbReference type="NCBI Taxonomy" id="55601"/>
    <lineage>
        <taxon>Bacteria</taxon>
        <taxon>Pseudomonadati</taxon>
        <taxon>Pseudomonadota</taxon>
        <taxon>Gammaproteobacteria</taxon>
        <taxon>Vibrionales</taxon>
        <taxon>Vibrionaceae</taxon>
        <taxon>Vibrio</taxon>
    </lineage>
</organism>
<dbReference type="PANTHER" id="PTHR11070">
    <property type="entry name" value="UVRD / RECB / PCRA DNA HELICASE FAMILY MEMBER"/>
    <property type="match status" value="1"/>
</dbReference>